<dbReference type="InterPro" id="IPR029058">
    <property type="entry name" value="AB_hydrolase_fold"/>
</dbReference>
<accession>A0A2T7NF86</accession>
<comment type="subcellular location">
    <subcellularLocation>
        <location evidence="1">Secreted</location>
    </subcellularLocation>
</comment>
<name>A0A2T7NF86_POMCA</name>
<comment type="caution">
    <text evidence="6">The sequence shown here is derived from an EMBL/GenBank/DDBJ whole genome shotgun (WGS) entry which is preliminary data.</text>
</comment>
<evidence type="ECO:0000256" key="2">
    <source>
        <dbReference type="ARBA" id="ARBA00010701"/>
    </source>
</evidence>
<evidence type="ECO:0000313" key="7">
    <source>
        <dbReference type="Proteomes" id="UP000245119"/>
    </source>
</evidence>
<evidence type="ECO:0000256" key="3">
    <source>
        <dbReference type="ARBA" id="ARBA00022525"/>
    </source>
</evidence>
<dbReference type="PANTHER" id="PTHR11610">
    <property type="entry name" value="LIPASE"/>
    <property type="match status" value="1"/>
</dbReference>
<evidence type="ECO:0000256" key="1">
    <source>
        <dbReference type="ARBA" id="ARBA00004613"/>
    </source>
</evidence>
<reference evidence="6 7" key="1">
    <citation type="submission" date="2018-04" db="EMBL/GenBank/DDBJ databases">
        <title>The genome of golden apple snail Pomacea canaliculata provides insight into stress tolerance and invasive adaptation.</title>
        <authorList>
            <person name="Liu C."/>
            <person name="Liu B."/>
            <person name="Ren Y."/>
            <person name="Zhang Y."/>
            <person name="Wang H."/>
            <person name="Li S."/>
            <person name="Jiang F."/>
            <person name="Yin L."/>
            <person name="Zhang G."/>
            <person name="Qian W."/>
            <person name="Fan W."/>
        </authorList>
    </citation>
    <scope>NUCLEOTIDE SEQUENCE [LARGE SCALE GENOMIC DNA]</scope>
    <source>
        <strain evidence="6">SZHN2017</strain>
        <tissue evidence="6">Muscle</tissue>
    </source>
</reference>
<evidence type="ECO:0000313" key="6">
    <source>
        <dbReference type="EMBL" id="PVD19843.1"/>
    </source>
</evidence>
<proteinExistence type="inferred from homology"/>
<dbReference type="PRINTS" id="PR00821">
    <property type="entry name" value="TAGLIPASE"/>
</dbReference>
<evidence type="ECO:0000259" key="5">
    <source>
        <dbReference type="Pfam" id="PF00151"/>
    </source>
</evidence>
<feature type="domain" description="Lipase" evidence="5">
    <location>
        <begin position="20"/>
        <end position="304"/>
    </location>
</feature>
<dbReference type="Pfam" id="PF00151">
    <property type="entry name" value="Lipase"/>
    <property type="match status" value="1"/>
</dbReference>
<protein>
    <recommendedName>
        <fullName evidence="5">Lipase domain-containing protein</fullName>
    </recommendedName>
</protein>
<sequence length="319" mass="34515">MRSDFRCYNLLPPYTNTNFHLPQSPTQQNIRFLLYTTANPSSPHLLHSQDARTFQASHFDKNRATKIIVHGFTDSGSSSWIHEMVGKLLQKNVNVIVVDWQTGAKGPNYFQAAANTRVVGADIATLILTAQSLGAAASSFHIIGHSLGSHIAGYAGEKVHGMGRITGLDPAAPLFETYSERVRLDKSDAAFVDVIHTDAQPLHEAGVGIRNTLGHVDFFPNGGVNMPGCPAEKINWTKLLTGQITTVTSDVACSHNIATRYFTASINDNQFQAFPCASLDAYSKGQCTSCGSGCNNMGYHAHTSTSGLFVLHTAPSYPF</sequence>
<dbReference type="Proteomes" id="UP000245119">
    <property type="component" value="Linkage Group LG13"/>
</dbReference>
<dbReference type="GO" id="GO:0016298">
    <property type="term" value="F:lipase activity"/>
    <property type="evidence" value="ECO:0007669"/>
    <property type="project" value="InterPro"/>
</dbReference>
<dbReference type="OrthoDB" id="199913at2759"/>
<dbReference type="EMBL" id="PZQS01000013">
    <property type="protein sequence ID" value="PVD19843.1"/>
    <property type="molecule type" value="Genomic_DNA"/>
</dbReference>
<keyword evidence="3" id="KW-0964">Secreted</keyword>
<dbReference type="GO" id="GO:0005615">
    <property type="term" value="C:extracellular space"/>
    <property type="evidence" value="ECO:0007669"/>
    <property type="project" value="TreeGrafter"/>
</dbReference>
<dbReference type="InterPro" id="IPR013818">
    <property type="entry name" value="Lipase"/>
</dbReference>
<comment type="similarity">
    <text evidence="2 4">Belongs to the AB hydrolase superfamily. Lipase family.</text>
</comment>
<dbReference type="GO" id="GO:0016042">
    <property type="term" value="P:lipid catabolic process"/>
    <property type="evidence" value="ECO:0007669"/>
    <property type="project" value="TreeGrafter"/>
</dbReference>
<dbReference type="InterPro" id="IPR033906">
    <property type="entry name" value="Lipase_N"/>
</dbReference>
<dbReference type="Gene3D" id="3.40.50.1820">
    <property type="entry name" value="alpha/beta hydrolase"/>
    <property type="match status" value="1"/>
</dbReference>
<dbReference type="AlphaFoldDB" id="A0A2T7NF86"/>
<dbReference type="SUPFAM" id="SSF53474">
    <property type="entry name" value="alpha/beta-Hydrolases"/>
    <property type="match status" value="1"/>
</dbReference>
<gene>
    <name evidence="6" type="ORF">C0Q70_20336</name>
</gene>
<dbReference type="InterPro" id="IPR000734">
    <property type="entry name" value="TAG_lipase"/>
</dbReference>
<evidence type="ECO:0000256" key="4">
    <source>
        <dbReference type="RuleBase" id="RU004262"/>
    </source>
</evidence>
<dbReference type="CDD" id="cd00707">
    <property type="entry name" value="Pancreat_lipase_like"/>
    <property type="match status" value="1"/>
</dbReference>
<keyword evidence="7" id="KW-1185">Reference proteome</keyword>
<organism evidence="6 7">
    <name type="scientific">Pomacea canaliculata</name>
    <name type="common">Golden apple snail</name>
    <dbReference type="NCBI Taxonomy" id="400727"/>
    <lineage>
        <taxon>Eukaryota</taxon>
        <taxon>Metazoa</taxon>
        <taxon>Spiralia</taxon>
        <taxon>Lophotrochozoa</taxon>
        <taxon>Mollusca</taxon>
        <taxon>Gastropoda</taxon>
        <taxon>Caenogastropoda</taxon>
        <taxon>Architaenioglossa</taxon>
        <taxon>Ampullarioidea</taxon>
        <taxon>Ampullariidae</taxon>
        <taxon>Pomacea</taxon>
    </lineage>
</organism>